<protein>
    <submittedName>
        <fullName evidence="2">Uncharacterized protein (DUF427 family)</fullName>
    </submittedName>
</protein>
<dbReference type="PANTHER" id="PTHR34310:SF9">
    <property type="entry name" value="BLR5716 PROTEIN"/>
    <property type="match status" value="1"/>
</dbReference>
<organism evidence="2 3">
    <name type="scientific">Phyllobacterium ifriqiyense</name>
    <dbReference type="NCBI Taxonomy" id="314238"/>
    <lineage>
        <taxon>Bacteria</taxon>
        <taxon>Pseudomonadati</taxon>
        <taxon>Pseudomonadota</taxon>
        <taxon>Alphaproteobacteria</taxon>
        <taxon>Hyphomicrobiales</taxon>
        <taxon>Phyllobacteriaceae</taxon>
        <taxon>Phyllobacterium</taxon>
    </lineage>
</organism>
<evidence type="ECO:0000313" key="2">
    <source>
        <dbReference type="EMBL" id="MDQ0998470.1"/>
    </source>
</evidence>
<reference evidence="2 3" key="1">
    <citation type="submission" date="2023-07" db="EMBL/GenBank/DDBJ databases">
        <title>Comparative genomics of wheat-associated soil bacteria to identify genetic determinants of phenazine resistance.</title>
        <authorList>
            <person name="Mouncey N."/>
        </authorList>
    </citation>
    <scope>NUCLEOTIDE SEQUENCE [LARGE SCALE GENOMIC DNA]</scope>
    <source>
        <strain evidence="2 3">W4I11</strain>
    </source>
</reference>
<feature type="domain" description="DUF427" evidence="1">
    <location>
        <begin position="14"/>
        <end position="105"/>
    </location>
</feature>
<accession>A0ABU0SEZ2</accession>
<keyword evidence="3" id="KW-1185">Reference proteome</keyword>
<sequence length="120" mass="13442">MGLPITIHAFPDPVTVRFLDVVIASTDRALELREAGHEPVLYIPFDDIYFVHLEKTQTRTHCPFKGDASYWRITGQGEAANDAMWAYEEPKAEVAQIAGHGAFDPRKVTFEGVKARQVLS</sequence>
<dbReference type="InterPro" id="IPR038694">
    <property type="entry name" value="DUF427_sf"/>
</dbReference>
<gene>
    <name evidence="2" type="ORF">QFZ34_003652</name>
</gene>
<dbReference type="Pfam" id="PF04248">
    <property type="entry name" value="NTP_transf_9"/>
    <property type="match status" value="1"/>
</dbReference>
<evidence type="ECO:0000259" key="1">
    <source>
        <dbReference type="Pfam" id="PF04248"/>
    </source>
</evidence>
<evidence type="ECO:0000313" key="3">
    <source>
        <dbReference type="Proteomes" id="UP001237780"/>
    </source>
</evidence>
<name>A0ABU0SEZ2_9HYPH</name>
<dbReference type="Gene3D" id="2.170.150.40">
    <property type="entry name" value="Domain of unknown function (DUF427)"/>
    <property type="match status" value="1"/>
</dbReference>
<dbReference type="InterPro" id="IPR007361">
    <property type="entry name" value="DUF427"/>
</dbReference>
<dbReference type="PANTHER" id="PTHR34310">
    <property type="entry name" value="DUF427 DOMAIN PROTEIN (AFU_ORTHOLOGUE AFUA_3G02220)"/>
    <property type="match status" value="1"/>
</dbReference>
<dbReference type="EMBL" id="JAUSZT010000003">
    <property type="protein sequence ID" value="MDQ0998470.1"/>
    <property type="molecule type" value="Genomic_DNA"/>
</dbReference>
<comment type="caution">
    <text evidence="2">The sequence shown here is derived from an EMBL/GenBank/DDBJ whole genome shotgun (WGS) entry which is preliminary data.</text>
</comment>
<dbReference type="RefSeq" id="WP_115052010.1">
    <property type="nucleotide sequence ID" value="NZ_JAUSZT010000003.1"/>
</dbReference>
<proteinExistence type="predicted"/>
<dbReference type="Proteomes" id="UP001237780">
    <property type="component" value="Unassembled WGS sequence"/>
</dbReference>